<feature type="signal peptide" evidence="10">
    <location>
        <begin position="1"/>
        <end position="35"/>
    </location>
</feature>
<feature type="transmembrane region" description="Helical" evidence="9">
    <location>
        <begin position="270"/>
        <end position="287"/>
    </location>
</feature>
<dbReference type="InterPro" id="IPR008620">
    <property type="entry name" value="FixH"/>
</dbReference>
<evidence type="ECO:0000313" key="13">
    <source>
        <dbReference type="EMBL" id="MFD2419647.1"/>
    </source>
</evidence>
<gene>
    <name evidence="13" type="ORF">ACFSXZ_25290</name>
</gene>
<name>A0ABW5G0P8_9PSEU</name>
<keyword evidence="2" id="KW-1003">Cell membrane</keyword>
<dbReference type="Pfam" id="PF05425">
    <property type="entry name" value="CopD"/>
    <property type="match status" value="1"/>
</dbReference>
<dbReference type="PANTHER" id="PTHR34820:SF4">
    <property type="entry name" value="INNER MEMBRANE PROTEIN YEBZ"/>
    <property type="match status" value="1"/>
</dbReference>
<feature type="domain" description="Copper resistance protein D" evidence="12">
    <location>
        <begin position="340"/>
        <end position="435"/>
    </location>
</feature>
<dbReference type="Pfam" id="PF05751">
    <property type="entry name" value="FixH"/>
    <property type="match status" value="1"/>
</dbReference>
<evidence type="ECO:0000256" key="7">
    <source>
        <dbReference type="ARBA" id="ARBA00023008"/>
    </source>
</evidence>
<evidence type="ECO:0000256" key="1">
    <source>
        <dbReference type="ARBA" id="ARBA00004651"/>
    </source>
</evidence>
<comment type="caution">
    <text evidence="13">The sequence shown here is derived from an EMBL/GenBank/DDBJ whole genome shotgun (WGS) entry which is preliminary data.</text>
</comment>
<evidence type="ECO:0000256" key="6">
    <source>
        <dbReference type="ARBA" id="ARBA00022989"/>
    </source>
</evidence>
<feature type="transmembrane region" description="Helical" evidence="9">
    <location>
        <begin position="236"/>
        <end position="258"/>
    </location>
</feature>
<evidence type="ECO:0000259" key="11">
    <source>
        <dbReference type="Pfam" id="PF04234"/>
    </source>
</evidence>
<dbReference type="RefSeq" id="WP_378267673.1">
    <property type="nucleotide sequence ID" value="NZ_JBHUKR010000013.1"/>
</dbReference>
<keyword evidence="5 10" id="KW-0732">Signal</keyword>
<protein>
    <submittedName>
        <fullName evidence="13">FixH family protein</fullName>
    </submittedName>
</protein>
<keyword evidence="14" id="KW-1185">Reference proteome</keyword>
<dbReference type="InterPro" id="IPR008457">
    <property type="entry name" value="Cu-R_CopD_dom"/>
</dbReference>
<feature type="domain" description="CopC" evidence="11">
    <location>
        <begin position="34"/>
        <end position="130"/>
    </location>
</feature>
<feature type="transmembrane region" description="Helical" evidence="9">
    <location>
        <begin position="418"/>
        <end position="436"/>
    </location>
</feature>
<dbReference type="InterPro" id="IPR032694">
    <property type="entry name" value="CopC/D"/>
</dbReference>
<feature type="transmembrane region" description="Helical" evidence="9">
    <location>
        <begin position="347"/>
        <end position="365"/>
    </location>
</feature>
<dbReference type="InterPro" id="IPR007348">
    <property type="entry name" value="CopC_dom"/>
</dbReference>
<keyword evidence="7" id="KW-0186">Copper</keyword>
<evidence type="ECO:0000256" key="10">
    <source>
        <dbReference type="SAM" id="SignalP"/>
    </source>
</evidence>
<evidence type="ECO:0000256" key="8">
    <source>
        <dbReference type="ARBA" id="ARBA00023136"/>
    </source>
</evidence>
<evidence type="ECO:0000256" key="3">
    <source>
        <dbReference type="ARBA" id="ARBA00022692"/>
    </source>
</evidence>
<dbReference type="InterPro" id="IPR014756">
    <property type="entry name" value="Ig_E-set"/>
</dbReference>
<dbReference type="Proteomes" id="UP001597417">
    <property type="component" value="Unassembled WGS sequence"/>
</dbReference>
<dbReference type="SUPFAM" id="SSF81296">
    <property type="entry name" value="E set domains"/>
    <property type="match status" value="1"/>
</dbReference>
<feature type="transmembrane region" description="Helical" evidence="9">
    <location>
        <begin position="191"/>
        <end position="216"/>
    </location>
</feature>
<evidence type="ECO:0000256" key="5">
    <source>
        <dbReference type="ARBA" id="ARBA00022729"/>
    </source>
</evidence>
<reference evidence="14" key="1">
    <citation type="journal article" date="2019" name="Int. J. Syst. Evol. Microbiol.">
        <title>The Global Catalogue of Microorganisms (GCM) 10K type strain sequencing project: providing services to taxonomists for standard genome sequencing and annotation.</title>
        <authorList>
            <consortium name="The Broad Institute Genomics Platform"/>
            <consortium name="The Broad Institute Genome Sequencing Center for Infectious Disease"/>
            <person name="Wu L."/>
            <person name="Ma J."/>
        </authorList>
    </citation>
    <scope>NUCLEOTIDE SEQUENCE [LARGE SCALE GENOMIC DNA]</scope>
    <source>
        <strain evidence="14">CGMCC 4.7645</strain>
    </source>
</reference>
<feature type="transmembrane region" description="Helical" evidence="9">
    <location>
        <begin position="377"/>
        <end position="398"/>
    </location>
</feature>
<keyword evidence="8 9" id="KW-0472">Membrane</keyword>
<evidence type="ECO:0000256" key="2">
    <source>
        <dbReference type="ARBA" id="ARBA00022475"/>
    </source>
</evidence>
<dbReference type="PANTHER" id="PTHR34820">
    <property type="entry name" value="INNER MEMBRANE PROTEIN YEBZ"/>
    <property type="match status" value="1"/>
</dbReference>
<feature type="transmembrane region" description="Helical" evidence="9">
    <location>
        <begin position="307"/>
        <end position="327"/>
    </location>
</feature>
<organism evidence="13 14">
    <name type="scientific">Amycolatopsis pigmentata</name>
    <dbReference type="NCBI Taxonomy" id="450801"/>
    <lineage>
        <taxon>Bacteria</taxon>
        <taxon>Bacillati</taxon>
        <taxon>Actinomycetota</taxon>
        <taxon>Actinomycetes</taxon>
        <taxon>Pseudonocardiales</taxon>
        <taxon>Pseudonocardiaceae</taxon>
        <taxon>Amycolatopsis</taxon>
    </lineage>
</organism>
<keyword evidence="4" id="KW-0479">Metal-binding</keyword>
<evidence type="ECO:0000259" key="12">
    <source>
        <dbReference type="Pfam" id="PF05425"/>
    </source>
</evidence>
<feature type="chain" id="PRO_5046008573" evidence="10">
    <location>
        <begin position="36"/>
        <end position="562"/>
    </location>
</feature>
<dbReference type="Pfam" id="PF04234">
    <property type="entry name" value="CopC"/>
    <property type="match status" value="1"/>
</dbReference>
<keyword evidence="3 9" id="KW-0812">Transmembrane</keyword>
<evidence type="ECO:0000313" key="14">
    <source>
        <dbReference type="Proteomes" id="UP001597417"/>
    </source>
</evidence>
<accession>A0ABW5G0P8</accession>
<dbReference type="InterPro" id="IPR014755">
    <property type="entry name" value="Cu-Rt/internalin_Ig-like"/>
</dbReference>
<proteinExistence type="predicted"/>
<feature type="transmembrane region" description="Helical" evidence="9">
    <location>
        <begin position="153"/>
        <end position="179"/>
    </location>
</feature>
<sequence length="562" mass="57820">MTSAGAPRRLRFGLLLLLTGVLALFAGAGTASAHAELDSTDPARDAVLDAAPARVTLTFSEAIQVEGDGVRVFDPDGNQVESGQATLGGTSGNTVGVGLRGGLGQGTYTVSWRVISADSHPIAGAFTFSVGHATAAHAPTATPPPSSTAVSTLYAFARALAFAAFAVLIGSAAFVVVCLPSARGSRTMRSLLFAGWAGSVAGWLGCLVLQGPYGFGLGLGHVFDAELVGKVLDSRLGIALVARLLLLIGCWLYIGWLHSVPVTAGRGQRWALRATGVALAAGLAVTWSVGGHASTGLQPALALPADVLHLLAMGLWLGGLTALLVVLARRTAPEAELTGAARRFSPIAAGSVAVLVITGSFQAWRQLGSWNAWLSTGYGRLLLVKVAVVALLVGAAAWSRRWVRQHGETGPRALRRSVVAETVLGLVVVSITALLVESEPGRAATAAPPGSEHREIAYDTGGTGGTGLVKVDVEPATSGADTVRLSVEDDSGRPRDVPELRAALILPARAIGPLEIPLRHNGTGRYEAPGTQIPAAGTWQLAVTVRTSDIDETVVATTLEIH</sequence>
<evidence type="ECO:0000256" key="4">
    <source>
        <dbReference type="ARBA" id="ARBA00022723"/>
    </source>
</evidence>
<keyword evidence="6 9" id="KW-1133">Transmembrane helix</keyword>
<comment type="subcellular location">
    <subcellularLocation>
        <location evidence="1">Cell membrane</location>
        <topology evidence="1">Multi-pass membrane protein</topology>
    </subcellularLocation>
</comment>
<evidence type="ECO:0000256" key="9">
    <source>
        <dbReference type="SAM" id="Phobius"/>
    </source>
</evidence>
<dbReference type="Gene3D" id="2.60.40.1220">
    <property type="match status" value="1"/>
</dbReference>
<dbReference type="EMBL" id="JBHUKR010000013">
    <property type="protein sequence ID" value="MFD2419647.1"/>
    <property type="molecule type" value="Genomic_DNA"/>
</dbReference>